<dbReference type="CTD" id="39214"/>
<dbReference type="InterPro" id="IPR006806">
    <property type="entry name" value="NDUFA5"/>
</dbReference>
<dbReference type="RefSeq" id="XP_011629973.1">
    <property type="nucleotide sequence ID" value="XM_011631671.2"/>
</dbReference>
<comment type="subcellular location">
    <subcellularLocation>
        <location evidence="2">Mitochondrion inner membrane</location>
        <topology evidence="2">Peripheral membrane protein</topology>
        <orientation evidence="2">Matrix side</orientation>
    </subcellularLocation>
</comment>
<gene>
    <name evidence="12" type="primary">LOC105422330</name>
</gene>
<dbReference type="Pfam" id="PF04716">
    <property type="entry name" value="ETC_C1_NDUFA5"/>
    <property type="match status" value="1"/>
</dbReference>
<dbReference type="GO" id="GO:0005743">
    <property type="term" value="C:mitochondrial inner membrane"/>
    <property type="evidence" value="ECO:0007669"/>
    <property type="project" value="UniProtKB-SubCell"/>
</dbReference>
<name>A0A6I9VTI1_9HYME</name>
<dbReference type="GO" id="GO:0022904">
    <property type="term" value="P:respiratory electron transport chain"/>
    <property type="evidence" value="ECO:0007669"/>
    <property type="project" value="InterPro"/>
</dbReference>
<evidence type="ECO:0000313" key="11">
    <source>
        <dbReference type="Proteomes" id="UP000504615"/>
    </source>
</evidence>
<dbReference type="GeneID" id="105422330"/>
<dbReference type="OrthoDB" id="286811at2759"/>
<evidence type="ECO:0000256" key="7">
    <source>
        <dbReference type="ARBA" id="ARBA00022792"/>
    </source>
</evidence>
<comment type="function">
    <text evidence="1">Accessory subunit of the mitochondrial membrane respiratory chain NADH dehydrogenase (Complex I), that is believed not to be involved in catalysis. Complex I functions in the transfer of electrons from NADH to the respiratory chain. The immediate electron acceptor for the enzyme is believed to be ubiquinone.</text>
</comment>
<organism evidence="11 12">
    <name type="scientific">Pogonomyrmex barbatus</name>
    <name type="common">red harvester ant</name>
    <dbReference type="NCBI Taxonomy" id="144034"/>
    <lineage>
        <taxon>Eukaryota</taxon>
        <taxon>Metazoa</taxon>
        <taxon>Ecdysozoa</taxon>
        <taxon>Arthropoda</taxon>
        <taxon>Hexapoda</taxon>
        <taxon>Insecta</taxon>
        <taxon>Pterygota</taxon>
        <taxon>Neoptera</taxon>
        <taxon>Endopterygota</taxon>
        <taxon>Hymenoptera</taxon>
        <taxon>Apocrita</taxon>
        <taxon>Aculeata</taxon>
        <taxon>Formicoidea</taxon>
        <taxon>Formicidae</taxon>
        <taxon>Myrmicinae</taxon>
        <taxon>Pogonomyrmex</taxon>
    </lineage>
</organism>
<evidence type="ECO:0000256" key="9">
    <source>
        <dbReference type="ARBA" id="ARBA00023128"/>
    </source>
</evidence>
<evidence type="ECO:0000256" key="3">
    <source>
        <dbReference type="ARBA" id="ARBA00010261"/>
    </source>
</evidence>
<comment type="subunit">
    <text evidence="4">Complex I is composed of 45 different subunits.</text>
</comment>
<evidence type="ECO:0000256" key="10">
    <source>
        <dbReference type="ARBA" id="ARBA00023136"/>
    </source>
</evidence>
<sequence length="118" mass="13652">MAGALKKSTNLTGLAVCKNPHLELVPLYKRILRVLEKLPKDYTYRKETEKLVKDRMTIMKLNADVQSVEDKIGCGQVEELIIQARNELSLAEKMAIWKPWEKLIQEAPANQWTWPPHK</sequence>
<accession>A0A6I9VTI1</accession>
<evidence type="ECO:0000256" key="6">
    <source>
        <dbReference type="ARBA" id="ARBA00022660"/>
    </source>
</evidence>
<keyword evidence="10" id="KW-0472">Membrane</keyword>
<dbReference type="Proteomes" id="UP000504615">
    <property type="component" value="Unplaced"/>
</dbReference>
<evidence type="ECO:0000256" key="8">
    <source>
        <dbReference type="ARBA" id="ARBA00022982"/>
    </source>
</evidence>
<comment type="similarity">
    <text evidence="3">Belongs to the complex I NDUFA5 subunit family.</text>
</comment>
<dbReference type="KEGG" id="pbar:105422330"/>
<dbReference type="PANTHER" id="PTHR12653">
    <property type="entry name" value="NADH-UBIQUINONE OXIDOREDUCTASE 13 KD-B SUBUNIT"/>
    <property type="match status" value="1"/>
</dbReference>
<keyword evidence="8" id="KW-0249">Electron transport</keyword>
<dbReference type="AlphaFoldDB" id="A0A6I9VTI1"/>
<evidence type="ECO:0000256" key="4">
    <source>
        <dbReference type="ARBA" id="ARBA00011533"/>
    </source>
</evidence>
<keyword evidence="11" id="KW-1185">Reference proteome</keyword>
<keyword evidence="9" id="KW-0496">Mitochondrion</keyword>
<keyword evidence="6" id="KW-0679">Respiratory chain</keyword>
<evidence type="ECO:0000256" key="2">
    <source>
        <dbReference type="ARBA" id="ARBA00004443"/>
    </source>
</evidence>
<proteinExistence type="inferred from homology"/>
<dbReference type="PANTHER" id="PTHR12653:SF0">
    <property type="entry name" value="NADH DEHYDROGENASE [UBIQUINONE] 1 ALPHA SUBCOMPLEX SUBUNIT 5"/>
    <property type="match status" value="1"/>
</dbReference>
<reference evidence="12" key="1">
    <citation type="submission" date="2025-08" db="UniProtKB">
        <authorList>
            <consortium name="RefSeq"/>
        </authorList>
    </citation>
    <scope>IDENTIFICATION</scope>
</reference>
<keyword evidence="7" id="KW-0999">Mitochondrion inner membrane</keyword>
<evidence type="ECO:0000256" key="1">
    <source>
        <dbReference type="ARBA" id="ARBA00003195"/>
    </source>
</evidence>
<protein>
    <submittedName>
        <fullName evidence="12">NADH dehydrogenase [ubiquinone] 1 alpha subcomplex subunit 5</fullName>
    </submittedName>
</protein>
<keyword evidence="5" id="KW-0813">Transport</keyword>
<evidence type="ECO:0000256" key="5">
    <source>
        <dbReference type="ARBA" id="ARBA00022448"/>
    </source>
</evidence>
<evidence type="ECO:0000313" key="12">
    <source>
        <dbReference type="RefSeq" id="XP_011629973.1"/>
    </source>
</evidence>